<dbReference type="Gene3D" id="3.10.450.50">
    <property type="match status" value="1"/>
</dbReference>
<dbReference type="Proteomes" id="UP000660454">
    <property type="component" value="Unassembled WGS sequence"/>
</dbReference>
<protein>
    <recommendedName>
        <fullName evidence="3">SnoaL-like domain-containing protein</fullName>
    </recommendedName>
</protein>
<evidence type="ECO:0000313" key="2">
    <source>
        <dbReference type="Proteomes" id="UP000660454"/>
    </source>
</evidence>
<accession>A0ABQ4GFM7</accession>
<dbReference type="EMBL" id="BOOF01000004">
    <property type="protein sequence ID" value="GIH60229.1"/>
    <property type="molecule type" value="Genomic_DNA"/>
</dbReference>
<comment type="caution">
    <text evidence="1">The sequence shown here is derived from an EMBL/GenBank/DDBJ whole genome shotgun (WGS) entry which is preliminary data.</text>
</comment>
<dbReference type="Pfam" id="PF07366">
    <property type="entry name" value="SnoaL"/>
    <property type="match status" value="1"/>
</dbReference>
<dbReference type="InterPro" id="IPR032710">
    <property type="entry name" value="NTF2-like_dom_sf"/>
</dbReference>
<reference evidence="1 2" key="1">
    <citation type="submission" date="2021-01" db="EMBL/GenBank/DDBJ databases">
        <title>Whole genome shotgun sequence of Microbispora siamensis NBRC 104113.</title>
        <authorList>
            <person name="Komaki H."/>
            <person name="Tamura T."/>
        </authorList>
    </citation>
    <scope>NUCLEOTIDE SEQUENCE [LARGE SCALE GENOMIC DNA]</scope>
    <source>
        <strain evidence="1 2">NBRC 104113</strain>
    </source>
</reference>
<evidence type="ECO:0000313" key="1">
    <source>
        <dbReference type="EMBL" id="GIH60229.1"/>
    </source>
</evidence>
<organism evidence="1 2">
    <name type="scientific">Microbispora siamensis</name>
    <dbReference type="NCBI Taxonomy" id="564413"/>
    <lineage>
        <taxon>Bacteria</taxon>
        <taxon>Bacillati</taxon>
        <taxon>Actinomycetota</taxon>
        <taxon>Actinomycetes</taxon>
        <taxon>Streptosporangiales</taxon>
        <taxon>Streptosporangiaceae</taxon>
        <taxon>Microbispora</taxon>
    </lineage>
</organism>
<name>A0ABQ4GFM7_9ACTN</name>
<proteinExistence type="predicted"/>
<gene>
    <name evidence="1" type="ORF">Msi02_10460</name>
</gene>
<dbReference type="SUPFAM" id="SSF54427">
    <property type="entry name" value="NTF2-like"/>
    <property type="match status" value="1"/>
</dbReference>
<evidence type="ECO:0008006" key="3">
    <source>
        <dbReference type="Google" id="ProtNLM"/>
    </source>
</evidence>
<sequence>MDEVTLTGTHKGPLLLPDGEEAQATGRRVFLRSCEIITVQDGLVVGYQVYFDQLELLAQLGLYPPRAG</sequence>
<dbReference type="InterPro" id="IPR009959">
    <property type="entry name" value="Cyclase_SnoaL-like"/>
</dbReference>
<keyword evidence="2" id="KW-1185">Reference proteome</keyword>